<accession>A0AC35UFP8</accession>
<name>A0AC35UFP8_9BILA</name>
<protein>
    <submittedName>
        <fullName evidence="2">Titin</fullName>
    </submittedName>
</protein>
<dbReference type="Proteomes" id="UP000095286">
    <property type="component" value="Unplaced"/>
</dbReference>
<sequence length="192" mass="21942">MTYLEDVPELDIEDLKRVLEVRVREEAGAVSFERRPFQAVFLGAVPVVPGLEEFYMFDLEESTAPRKPRAPVFKVPRVPVFKIPMIPPFKKPIVPDLKESIVLNLEKSNIPNSEKSIVAEMEESIVTDSKETIAPTVPKKSAARKTIKGIQMIKEAAETNRWPDYWLPPTGEIREKNGRSLRRQGRRINYKA</sequence>
<organism evidence="1 2">
    <name type="scientific">Rhabditophanes sp. KR3021</name>
    <dbReference type="NCBI Taxonomy" id="114890"/>
    <lineage>
        <taxon>Eukaryota</taxon>
        <taxon>Metazoa</taxon>
        <taxon>Ecdysozoa</taxon>
        <taxon>Nematoda</taxon>
        <taxon>Chromadorea</taxon>
        <taxon>Rhabditida</taxon>
        <taxon>Tylenchina</taxon>
        <taxon>Panagrolaimomorpha</taxon>
        <taxon>Strongyloidoidea</taxon>
        <taxon>Alloionematidae</taxon>
        <taxon>Rhabditophanes</taxon>
    </lineage>
</organism>
<proteinExistence type="predicted"/>
<evidence type="ECO:0000313" key="2">
    <source>
        <dbReference type="WBParaSite" id="RSKR_0001103300.1"/>
    </source>
</evidence>
<evidence type="ECO:0000313" key="1">
    <source>
        <dbReference type="Proteomes" id="UP000095286"/>
    </source>
</evidence>
<dbReference type="WBParaSite" id="RSKR_0001103300.1">
    <property type="protein sequence ID" value="RSKR_0001103300.1"/>
    <property type="gene ID" value="RSKR_0001103300"/>
</dbReference>
<reference evidence="2" key="1">
    <citation type="submission" date="2016-11" db="UniProtKB">
        <authorList>
            <consortium name="WormBaseParasite"/>
        </authorList>
    </citation>
    <scope>IDENTIFICATION</scope>
    <source>
        <strain evidence="2">KR3021</strain>
    </source>
</reference>